<organism evidence="2 3">
    <name type="scientific">Sphagnum troendelagicum</name>
    <dbReference type="NCBI Taxonomy" id="128251"/>
    <lineage>
        <taxon>Eukaryota</taxon>
        <taxon>Viridiplantae</taxon>
        <taxon>Streptophyta</taxon>
        <taxon>Embryophyta</taxon>
        <taxon>Bryophyta</taxon>
        <taxon>Sphagnophytina</taxon>
        <taxon>Sphagnopsida</taxon>
        <taxon>Sphagnales</taxon>
        <taxon>Sphagnaceae</taxon>
        <taxon>Sphagnum</taxon>
    </lineage>
</organism>
<gene>
    <name evidence="2" type="ORF">CSSPTR1EN2_LOCUS6568</name>
</gene>
<evidence type="ECO:0000313" key="2">
    <source>
        <dbReference type="EMBL" id="CAK9202760.1"/>
    </source>
</evidence>
<dbReference type="EMBL" id="OZ019905">
    <property type="protein sequence ID" value="CAK9202760.1"/>
    <property type="molecule type" value="Genomic_DNA"/>
</dbReference>
<name>A0ABP0TRI1_9BRYO</name>
<evidence type="ECO:0000313" key="3">
    <source>
        <dbReference type="Proteomes" id="UP001497512"/>
    </source>
</evidence>
<feature type="domain" description="DUF7748" evidence="1">
    <location>
        <begin position="3"/>
        <end position="89"/>
    </location>
</feature>
<evidence type="ECO:0000259" key="1">
    <source>
        <dbReference type="Pfam" id="PF24928"/>
    </source>
</evidence>
<dbReference type="Proteomes" id="UP001497512">
    <property type="component" value="Chromosome 13"/>
</dbReference>
<proteinExistence type="predicted"/>
<dbReference type="Pfam" id="PF24928">
    <property type="entry name" value="DUF7748"/>
    <property type="match status" value="1"/>
</dbReference>
<reference evidence="2" key="1">
    <citation type="submission" date="2024-02" db="EMBL/GenBank/DDBJ databases">
        <authorList>
            <consortium name="ELIXIR-Norway"/>
            <consortium name="Elixir Norway"/>
        </authorList>
    </citation>
    <scope>NUCLEOTIDE SEQUENCE</scope>
</reference>
<sequence>MVPTKIFNRTGVDGIRVREGNGDVINMWFDIPPKQFGRVVIEPNATYRRFRIAPSNLEINSDYCTDNKIVYVRMDDKDQKLFLDPVPRNSTMVRKTIINRTTQSVVLKEVIDAKEGEHDIATIELEQLESRKSHVLEMDPEGEHRKYFMKLIDDPREIEITEHLKTSKKSWEVTFDAAGNLSFNPASTFLLGSYMRGFG</sequence>
<accession>A0ABP0TRI1</accession>
<protein>
    <recommendedName>
        <fullName evidence="1">DUF7748 domain-containing protein</fullName>
    </recommendedName>
</protein>
<keyword evidence="3" id="KW-1185">Reference proteome</keyword>
<dbReference type="InterPro" id="IPR056650">
    <property type="entry name" value="DUF7748"/>
</dbReference>